<keyword evidence="2" id="KW-1185">Reference proteome</keyword>
<dbReference type="Proteomes" id="UP001060085">
    <property type="component" value="Linkage Group LG04"/>
</dbReference>
<name>A0ACC0B7U3_CATRO</name>
<comment type="caution">
    <text evidence="1">The sequence shown here is derived from an EMBL/GenBank/DDBJ whole genome shotgun (WGS) entry which is preliminary data.</text>
</comment>
<evidence type="ECO:0000313" key="2">
    <source>
        <dbReference type="Proteomes" id="UP001060085"/>
    </source>
</evidence>
<dbReference type="EMBL" id="CM044704">
    <property type="protein sequence ID" value="KAI5668720.1"/>
    <property type="molecule type" value="Genomic_DNA"/>
</dbReference>
<accession>A0ACC0B7U3</accession>
<reference evidence="2" key="1">
    <citation type="journal article" date="2023" name="Nat. Plants">
        <title>Single-cell RNA sequencing provides a high-resolution roadmap for understanding the multicellular compartmentation of specialized metabolism.</title>
        <authorList>
            <person name="Sun S."/>
            <person name="Shen X."/>
            <person name="Li Y."/>
            <person name="Li Y."/>
            <person name="Wang S."/>
            <person name="Li R."/>
            <person name="Zhang H."/>
            <person name="Shen G."/>
            <person name="Guo B."/>
            <person name="Wei J."/>
            <person name="Xu J."/>
            <person name="St-Pierre B."/>
            <person name="Chen S."/>
            <person name="Sun C."/>
        </authorList>
    </citation>
    <scope>NUCLEOTIDE SEQUENCE [LARGE SCALE GENOMIC DNA]</scope>
</reference>
<organism evidence="1 2">
    <name type="scientific">Catharanthus roseus</name>
    <name type="common">Madagascar periwinkle</name>
    <name type="synonym">Vinca rosea</name>
    <dbReference type="NCBI Taxonomy" id="4058"/>
    <lineage>
        <taxon>Eukaryota</taxon>
        <taxon>Viridiplantae</taxon>
        <taxon>Streptophyta</taxon>
        <taxon>Embryophyta</taxon>
        <taxon>Tracheophyta</taxon>
        <taxon>Spermatophyta</taxon>
        <taxon>Magnoliopsida</taxon>
        <taxon>eudicotyledons</taxon>
        <taxon>Gunneridae</taxon>
        <taxon>Pentapetalae</taxon>
        <taxon>asterids</taxon>
        <taxon>lamiids</taxon>
        <taxon>Gentianales</taxon>
        <taxon>Apocynaceae</taxon>
        <taxon>Rauvolfioideae</taxon>
        <taxon>Vinceae</taxon>
        <taxon>Catharanthinae</taxon>
        <taxon>Catharanthus</taxon>
    </lineage>
</organism>
<proteinExistence type="predicted"/>
<protein>
    <submittedName>
        <fullName evidence="1">Uncharacterized protein</fullName>
    </submittedName>
</protein>
<evidence type="ECO:0000313" key="1">
    <source>
        <dbReference type="EMBL" id="KAI5668720.1"/>
    </source>
</evidence>
<sequence length="147" mass="16338">MENIPDHSWMYRERGFGVKGLTNQFINGVRCLEERRDSYMLARRWAHSQWLTPSPAPPITQGPPTTTEPSTSQPSSPATPEMDPSALDMEMPLTSHLSSRSGSTGLTALETMCMRFSLLHDQDKDGMGVKGKRPIKAFVGRCSGKKQ</sequence>
<gene>
    <name evidence="1" type="ORF">M9H77_18573</name>
</gene>